<name>A0A8X6KR00_TRICU</name>
<reference evidence="1" key="1">
    <citation type="submission" date="2020-07" db="EMBL/GenBank/DDBJ databases">
        <title>Multicomponent nature underlies the extraordinary mechanical properties of spider dragline silk.</title>
        <authorList>
            <person name="Kono N."/>
            <person name="Nakamura H."/>
            <person name="Mori M."/>
            <person name="Yoshida Y."/>
            <person name="Ohtoshi R."/>
            <person name="Malay A.D."/>
            <person name="Moran D.A.P."/>
            <person name="Tomita M."/>
            <person name="Numata K."/>
            <person name="Arakawa K."/>
        </authorList>
    </citation>
    <scope>NUCLEOTIDE SEQUENCE</scope>
</reference>
<evidence type="ECO:0000313" key="1">
    <source>
        <dbReference type="EMBL" id="GFQ81859.1"/>
    </source>
</evidence>
<dbReference type="AlphaFoldDB" id="A0A8X6KR00"/>
<protein>
    <submittedName>
        <fullName evidence="1">Uncharacterized protein</fullName>
    </submittedName>
</protein>
<keyword evidence="2" id="KW-1185">Reference proteome</keyword>
<dbReference type="Proteomes" id="UP000887116">
    <property type="component" value="Unassembled WGS sequence"/>
</dbReference>
<evidence type="ECO:0000313" key="2">
    <source>
        <dbReference type="Proteomes" id="UP000887116"/>
    </source>
</evidence>
<sequence>MECCEELLDNAEKCWLRKNEMEDFEKVNRRNGAPYEKIRREVAGSFVRNDGSCGVDPINPNFDGSFATGEGYTGLAFEFKAGWTALIKINRL</sequence>
<organism evidence="1 2">
    <name type="scientific">Trichonephila clavata</name>
    <name type="common">Joro spider</name>
    <name type="synonym">Nephila clavata</name>
    <dbReference type="NCBI Taxonomy" id="2740835"/>
    <lineage>
        <taxon>Eukaryota</taxon>
        <taxon>Metazoa</taxon>
        <taxon>Ecdysozoa</taxon>
        <taxon>Arthropoda</taxon>
        <taxon>Chelicerata</taxon>
        <taxon>Arachnida</taxon>
        <taxon>Araneae</taxon>
        <taxon>Araneomorphae</taxon>
        <taxon>Entelegynae</taxon>
        <taxon>Araneoidea</taxon>
        <taxon>Nephilidae</taxon>
        <taxon>Trichonephila</taxon>
    </lineage>
</organism>
<comment type="caution">
    <text evidence="1">The sequence shown here is derived from an EMBL/GenBank/DDBJ whole genome shotgun (WGS) entry which is preliminary data.</text>
</comment>
<gene>
    <name evidence="1" type="ORF">TNCT_244611</name>
</gene>
<dbReference type="EMBL" id="BMAO01012503">
    <property type="protein sequence ID" value="GFQ81859.1"/>
    <property type="molecule type" value="Genomic_DNA"/>
</dbReference>
<accession>A0A8X6KR00</accession>
<proteinExistence type="predicted"/>